<name>A0A317XG04_9EURO</name>
<protein>
    <submittedName>
        <fullName evidence="2">Uncharacterized protein</fullName>
    </submittedName>
</protein>
<dbReference type="AlphaFoldDB" id="A0A317XG04"/>
<dbReference type="GeneID" id="37117532"/>
<dbReference type="OrthoDB" id="10392817at2759"/>
<evidence type="ECO:0000256" key="1">
    <source>
        <dbReference type="SAM" id="SignalP"/>
    </source>
</evidence>
<proteinExistence type="predicted"/>
<gene>
    <name evidence="2" type="ORF">BO94DRAFT_581239</name>
</gene>
<organism evidence="2 3">
    <name type="scientific">Aspergillus sclerotioniger CBS 115572</name>
    <dbReference type="NCBI Taxonomy" id="1450535"/>
    <lineage>
        <taxon>Eukaryota</taxon>
        <taxon>Fungi</taxon>
        <taxon>Dikarya</taxon>
        <taxon>Ascomycota</taxon>
        <taxon>Pezizomycotina</taxon>
        <taxon>Eurotiomycetes</taxon>
        <taxon>Eurotiomycetidae</taxon>
        <taxon>Eurotiales</taxon>
        <taxon>Aspergillaceae</taxon>
        <taxon>Aspergillus</taxon>
        <taxon>Aspergillus subgen. Circumdati</taxon>
    </lineage>
</organism>
<comment type="caution">
    <text evidence="2">The sequence shown here is derived from an EMBL/GenBank/DDBJ whole genome shotgun (WGS) entry which is preliminary data.</text>
</comment>
<keyword evidence="1" id="KW-0732">Signal</keyword>
<evidence type="ECO:0000313" key="2">
    <source>
        <dbReference type="EMBL" id="PWY96108.1"/>
    </source>
</evidence>
<sequence>MNPLFTTIAALVATANALIALQPPDTRLPPQAGLEINLSQPYTLTWNHDNTETGNLCIDLVTYVNFCPESARIVINTPIVNDQYTLTLSDIQSKMLTAQTQNGCPNQPQNRPIDRGYALASEYFEPRIRG</sequence>
<dbReference type="EMBL" id="MSFK01000002">
    <property type="protein sequence ID" value="PWY96108.1"/>
    <property type="molecule type" value="Genomic_DNA"/>
</dbReference>
<evidence type="ECO:0000313" key="3">
    <source>
        <dbReference type="Proteomes" id="UP000246702"/>
    </source>
</evidence>
<reference evidence="2 3" key="1">
    <citation type="submission" date="2016-12" db="EMBL/GenBank/DDBJ databases">
        <title>The genomes of Aspergillus section Nigri reveals drivers in fungal speciation.</title>
        <authorList>
            <consortium name="DOE Joint Genome Institute"/>
            <person name="Vesth T.C."/>
            <person name="Nybo J."/>
            <person name="Theobald S."/>
            <person name="Brandl J."/>
            <person name="Frisvad J.C."/>
            <person name="Nielsen K.F."/>
            <person name="Lyhne E.K."/>
            <person name="Kogle M.E."/>
            <person name="Kuo A."/>
            <person name="Riley R."/>
            <person name="Clum A."/>
            <person name="Nolan M."/>
            <person name="Lipzen A."/>
            <person name="Salamov A."/>
            <person name="Henrissat B."/>
            <person name="Wiebenga A."/>
            <person name="De Vries R.P."/>
            <person name="Grigoriev I.V."/>
            <person name="Mortensen U.H."/>
            <person name="Andersen M.R."/>
            <person name="Baker S.E."/>
        </authorList>
    </citation>
    <scope>NUCLEOTIDE SEQUENCE [LARGE SCALE GENOMIC DNA]</scope>
    <source>
        <strain evidence="2 3">CBS 115572</strain>
    </source>
</reference>
<feature type="chain" id="PRO_5016452542" evidence="1">
    <location>
        <begin position="21"/>
        <end position="130"/>
    </location>
</feature>
<dbReference type="RefSeq" id="XP_025472869.1">
    <property type="nucleotide sequence ID" value="XM_025615389.1"/>
</dbReference>
<feature type="signal peptide" evidence="1">
    <location>
        <begin position="1"/>
        <end position="20"/>
    </location>
</feature>
<keyword evidence="3" id="KW-1185">Reference proteome</keyword>
<accession>A0A317XG04</accession>
<dbReference type="Proteomes" id="UP000246702">
    <property type="component" value="Unassembled WGS sequence"/>
</dbReference>